<dbReference type="EC" id="1.15.1.1" evidence="2"/>
<sequence length="267" mass="28819">MSKVVLASLIVAGASALQMPTSRAASSRVSPVADAAAKLGRRGMLAGVASALIAAPALAEYTLPDLPYDYEALEPYIDAATMRFHHDKHHATYVANVNKALEGKPAKSILELQKDAISAGGAVRNSGGGHYNHALFWEEMGPATGKGPTGALAAKIDEAFGSFDKFKEEFSAKSAGRFGSGWCWLGVKPDGKLAIDTTPNQDNPLMDGGCETKMVPILGLDVWEHAYYLKYQNRRPEYISSWFNVVNWEKVAFNYEKYASKGQGVPF</sequence>
<protein>
    <recommendedName>
        <fullName evidence="2">superoxide dismutase</fullName>
        <ecNumber evidence="2">1.15.1.1</ecNumber>
    </recommendedName>
</protein>
<evidence type="ECO:0000313" key="10">
    <source>
        <dbReference type="Proteomes" id="UP000751190"/>
    </source>
</evidence>
<evidence type="ECO:0000256" key="1">
    <source>
        <dbReference type="ARBA" id="ARBA00008714"/>
    </source>
</evidence>
<proteinExistence type="inferred from homology"/>
<dbReference type="OMA" id="HNQFWEM"/>
<evidence type="ECO:0000259" key="8">
    <source>
        <dbReference type="Pfam" id="PF02777"/>
    </source>
</evidence>
<evidence type="ECO:0000256" key="5">
    <source>
        <dbReference type="ARBA" id="ARBA00049204"/>
    </source>
</evidence>
<dbReference type="Proteomes" id="UP000751190">
    <property type="component" value="Unassembled WGS sequence"/>
</dbReference>
<evidence type="ECO:0000256" key="6">
    <source>
        <dbReference type="SAM" id="SignalP"/>
    </source>
</evidence>
<keyword evidence="4" id="KW-0560">Oxidoreductase</keyword>
<dbReference type="InterPro" id="IPR036314">
    <property type="entry name" value="SOD_C_sf"/>
</dbReference>
<keyword evidence="3" id="KW-0479">Metal-binding</keyword>
<dbReference type="GO" id="GO:0004784">
    <property type="term" value="F:superoxide dismutase activity"/>
    <property type="evidence" value="ECO:0007669"/>
    <property type="project" value="UniProtKB-EC"/>
</dbReference>
<dbReference type="InterPro" id="IPR019832">
    <property type="entry name" value="Mn/Fe_SOD_C"/>
</dbReference>
<feature type="domain" description="Manganese/iron superoxide dismutase N-terminal" evidence="7">
    <location>
        <begin position="60"/>
        <end position="140"/>
    </location>
</feature>
<dbReference type="InterPro" id="IPR019831">
    <property type="entry name" value="Mn/Fe_SOD_N"/>
</dbReference>
<dbReference type="Gene3D" id="3.55.40.20">
    <property type="entry name" value="Iron/manganese superoxide dismutase, C-terminal domain"/>
    <property type="match status" value="1"/>
</dbReference>
<dbReference type="FunFam" id="3.55.40.20:FF:000001">
    <property type="entry name" value="Superoxide dismutase"/>
    <property type="match status" value="1"/>
</dbReference>
<dbReference type="GO" id="GO:0046872">
    <property type="term" value="F:metal ion binding"/>
    <property type="evidence" value="ECO:0007669"/>
    <property type="project" value="UniProtKB-KW"/>
</dbReference>
<comment type="similarity">
    <text evidence="1">Belongs to the iron/manganese superoxide dismutase family.</text>
</comment>
<dbReference type="Pfam" id="PF02777">
    <property type="entry name" value="Sod_Fe_C"/>
    <property type="match status" value="1"/>
</dbReference>
<dbReference type="PRINTS" id="PR01703">
    <property type="entry name" value="MNSODISMTASE"/>
</dbReference>
<dbReference type="GO" id="GO:0005737">
    <property type="term" value="C:cytoplasm"/>
    <property type="evidence" value="ECO:0007669"/>
    <property type="project" value="TreeGrafter"/>
</dbReference>
<evidence type="ECO:0000256" key="4">
    <source>
        <dbReference type="ARBA" id="ARBA00023002"/>
    </source>
</evidence>
<comment type="caution">
    <text evidence="9">The sequence shown here is derived from an EMBL/GenBank/DDBJ whole genome shotgun (WGS) entry which is preliminary data.</text>
</comment>
<dbReference type="FunFam" id="1.10.287.990:FF:000001">
    <property type="entry name" value="Superoxide dismutase"/>
    <property type="match status" value="1"/>
</dbReference>
<dbReference type="Pfam" id="PF00081">
    <property type="entry name" value="Sod_Fe_N"/>
    <property type="match status" value="1"/>
</dbReference>
<accession>A0A8J5XSB1</accession>
<name>A0A8J5XSB1_DIALT</name>
<dbReference type="SUPFAM" id="SSF46609">
    <property type="entry name" value="Fe,Mn superoxide dismutase (SOD), N-terminal domain"/>
    <property type="match status" value="1"/>
</dbReference>
<evidence type="ECO:0000313" key="9">
    <source>
        <dbReference type="EMBL" id="KAG8467577.1"/>
    </source>
</evidence>
<feature type="domain" description="Manganese/iron superoxide dismutase C-terminal" evidence="8">
    <location>
        <begin position="148"/>
        <end position="252"/>
    </location>
</feature>
<feature type="chain" id="PRO_5035222108" description="superoxide dismutase" evidence="6">
    <location>
        <begin position="17"/>
        <end position="267"/>
    </location>
</feature>
<feature type="signal peptide" evidence="6">
    <location>
        <begin position="1"/>
        <end position="16"/>
    </location>
</feature>
<dbReference type="PROSITE" id="PS00088">
    <property type="entry name" value="SOD_MN"/>
    <property type="match status" value="1"/>
</dbReference>
<dbReference type="PANTHER" id="PTHR43595:SF2">
    <property type="entry name" value="SMALL RIBOSOMAL SUBUNIT PROTEIN MS42"/>
    <property type="match status" value="1"/>
</dbReference>
<dbReference type="PANTHER" id="PTHR43595">
    <property type="entry name" value="37S RIBOSOMAL PROTEIN S26, MITOCHONDRIAL"/>
    <property type="match status" value="1"/>
</dbReference>
<keyword evidence="6" id="KW-0732">Signal</keyword>
<comment type="catalytic activity">
    <reaction evidence="5">
        <text>2 superoxide + 2 H(+) = H2O2 + O2</text>
        <dbReference type="Rhea" id="RHEA:20696"/>
        <dbReference type="ChEBI" id="CHEBI:15378"/>
        <dbReference type="ChEBI" id="CHEBI:15379"/>
        <dbReference type="ChEBI" id="CHEBI:16240"/>
        <dbReference type="ChEBI" id="CHEBI:18421"/>
        <dbReference type="EC" id="1.15.1.1"/>
    </reaction>
</comment>
<dbReference type="InterPro" id="IPR019833">
    <property type="entry name" value="Mn/Fe_SOD_BS"/>
</dbReference>
<dbReference type="SUPFAM" id="SSF54719">
    <property type="entry name" value="Fe,Mn superoxide dismutase (SOD), C-terminal domain"/>
    <property type="match status" value="1"/>
</dbReference>
<dbReference type="InterPro" id="IPR036324">
    <property type="entry name" value="Mn/Fe_SOD_N_sf"/>
</dbReference>
<organism evidence="9 10">
    <name type="scientific">Diacronema lutheri</name>
    <name type="common">Unicellular marine alga</name>
    <name type="synonym">Monochrysis lutheri</name>
    <dbReference type="NCBI Taxonomy" id="2081491"/>
    <lineage>
        <taxon>Eukaryota</taxon>
        <taxon>Haptista</taxon>
        <taxon>Haptophyta</taxon>
        <taxon>Pavlovophyceae</taxon>
        <taxon>Pavlovales</taxon>
        <taxon>Pavlovaceae</taxon>
        <taxon>Diacronema</taxon>
    </lineage>
</organism>
<dbReference type="InterPro" id="IPR001189">
    <property type="entry name" value="Mn/Fe_SOD"/>
</dbReference>
<dbReference type="AlphaFoldDB" id="A0A8J5XSB1"/>
<evidence type="ECO:0000256" key="3">
    <source>
        <dbReference type="ARBA" id="ARBA00022723"/>
    </source>
</evidence>
<keyword evidence="10" id="KW-1185">Reference proteome</keyword>
<gene>
    <name evidence="9" type="ORF">KFE25_006629</name>
</gene>
<dbReference type="EMBL" id="JAGTXO010000005">
    <property type="protein sequence ID" value="KAG8467577.1"/>
    <property type="molecule type" value="Genomic_DNA"/>
</dbReference>
<evidence type="ECO:0000256" key="2">
    <source>
        <dbReference type="ARBA" id="ARBA00012682"/>
    </source>
</evidence>
<dbReference type="Gene3D" id="1.10.287.990">
    <property type="entry name" value="Fe,Mn superoxide dismutase (SOD) domain"/>
    <property type="match status" value="1"/>
</dbReference>
<evidence type="ECO:0000259" key="7">
    <source>
        <dbReference type="Pfam" id="PF00081"/>
    </source>
</evidence>
<reference evidence="9" key="1">
    <citation type="submission" date="2021-05" db="EMBL/GenBank/DDBJ databases">
        <title>The genome of the haptophyte Pavlova lutheri (Diacronema luteri, Pavlovales) - a model for lipid biosynthesis in eukaryotic algae.</title>
        <authorList>
            <person name="Hulatt C.J."/>
            <person name="Posewitz M.C."/>
        </authorList>
    </citation>
    <scope>NUCLEOTIDE SEQUENCE</scope>
    <source>
        <strain evidence="9">NIVA-4/92</strain>
    </source>
</reference>
<dbReference type="OrthoDB" id="239262at2759"/>